<evidence type="ECO:0000313" key="13">
    <source>
        <dbReference type="Proteomes" id="UP000187941"/>
    </source>
</evidence>
<dbReference type="EC" id="2.1.3.15" evidence="10"/>
<organism evidence="12 13">
    <name type="scientific">Spirosoma montaniterrae</name>
    <dbReference type="NCBI Taxonomy" id="1178516"/>
    <lineage>
        <taxon>Bacteria</taxon>
        <taxon>Pseudomonadati</taxon>
        <taxon>Bacteroidota</taxon>
        <taxon>Cytophagia</taxon>
        <taxon>Cytophagales</taxon>
        <taxon>Cytophagaceae</taxon>
        <taxon>Spirosoma</taxon>
    </lineage>
</organism>
<evidence type="ECO:0000256" key="4">
    <source>
        <dbReference type="ARBA" id="ARBA00022741"/>
    </source>
</evidence>
<dbReference type="Gene3D" id="3.90.226.10">
    <property type="entry name" value="2-enoyl-CoA Hydratase, Chain A, domain 1"/>
    <property type="match status" value="1"/>
</dbReference>
<keyword evidence="10" id="KW-0963">Cytoplasm</keyword>
<comment type="similarity">
    <text evidence="10">Belongs to the AccA family.</text>
</comment>
<keyword evidence="2 10" id="KW-0444">Lipid biosynthesis</keyword>
<keyword evidence="5 10" id="KW-0276">Fatty acid metabolism</keyword>
<evidence type="ECO:0000256" key="5">
    <source>
        <dbReference type="ARBA" id="ARBA00022832"/>
    </source>
</evidence>
<feature type="domain" description="CoA carboxyltransferase C-terminal" evidence="11">
    <location>
        <begin position="38"/>
        <end position="297"/>
    </location>
</feature>
<evidence type="ECO:0000313" key="12">
    <source>
        <dbReference type="EMBL" id="AQG79440.1"/>
    </source>
</evidence>
<dbReference type="InterPro" id="IPR011763">
    <property type="entry name" value="COA_CT_C"/>
</dbReference>
<dbReference type="NCBIfam" id="TIGR00513">
    <property type="entry name" value="accA"/>
    <property type="match status" value="1"/>
</dbReference>
<dbReference type="HAMAP" id="MF_00823">
    <property type="entry name" value="AcetylCoA_CT_alpha"/>
    <property type="match status" value="1"/>
</dbReference>
<evidence type="ECO:0000259" key="11">
    <source>
        <dbReference type="PROSITE" id="PS50989"/>
    </source>
</evidence>
<evidence type="ECO:0000256" key="6">
    <source>
        <dbReference type="ARBA" id="ARBA00022840"/>
    </source>
</evidence>
<dbReference type="InterPro" id="IPR029045">
    <property type="entry name" value="ClpP/crotonase-like_dom_sf"/>
</dbReference>
<comment type="subunit">
    <text evidence="10">Acetyl-CoA carboxylase is a heterohexamer composed of biotin carboxyl carrier protein (AccB), biotin carboxylase (AccC) and two subunits each of ACCase subunit alpha (AccA) and ACCase subunit beta (AccD).</text>
</comment>
<dbReference type="InterPro" id="IPR001095">
    <property type="entry name" value="Acetyl_CoA_COase_a_su"/>
</dbReference>
<keyword evidence="6 10" id="KW-0067">ATP-binding</keyword>
<keyword evidence="3 10" id="KW-0808">Transferase</keyword>
<sequence length="322" mass="36219">MRTYLDFEKPIADLEARLEETKKLAQSSNVDVSGAVDILEQSIDKLRQEIFQNLTRWQRVQLSRHPDRPYTLDYISLMCDQFIELHGDRTVRDDLAMVGGFCEISRNDGPGQTVMIIGQQKGRNTKQRQQRNFGMANPEGYRKALRLMKLAEKFNKPIITLIDTPGAFPGLEAEERGQGEAIARNLKEMFMLTVPVICIIIGEGASGGALGIAIGDRVMMLENTWYSVISPESCSSILWRSWNFKEQAAEALKLTARDMKTARLIDGIVDEPLGGAHNDHVAMAHQLKTVILDTLAELNALTPEERINQRIEKFCDMGVVLE</sequence>
<protein>
    <recommendedName>
        <fullName evidence="10">Acetyl-coenzyme A carboxylase carboxyl transferase subunit alpha</fullName>
        <shortName evidence="10">ACCase subunit alpha</shortName>
        <shortName evidence="10">Acetyl-CoA carboxylase carboxyltransferase subunit alpha</shortName>
        <ecNumber evidence="10">2.1.3.15</ecNumber>
    </recommendedName>
</protein>
<gene>
    <name evidence="10" type="primary">accA</name>
    <name evidence="12" type="ORF">AWR27_08980</name>
</gene>
<dbReference type="GO" id="GO:0003989">
    <property type="term" value="F:acetyl-CoA carboxylase activity"/>
    <property type="evidence" value="ECO:0007669"/>
    <property type="project" value="InterPro"/>
</dbReference>
<dbReference type="Proteomes" id="UP000187941">
    <property type="component" value="Chromosome"/>
</dbReference>
<evidence type="ECO:0000256" key="7">
    <source>
        <dbReference type="ARBA" id="ARBA00023098"/>
    </source>
</evidence>
<dbReference type="RefSeq" id="WP_077130875.1">
    <property type="nucleotide sequence ID" value="NZ_CP014263.1"/>
</dbReference>
<evidence type="ECO:0000256" key="8">
    <source>
        <dbReference type="ARBA" id="ARBA00023160"/>
    </source>
</evidence>
<evidence type="ECO:0000256" key="3">
    <source>
        <dbReference type="ARBA" id="ARBA00022679"/>
    </source>
</evidence>
<keyword evidence="13" id="KW-1185">Reference proteome</keyword>
<comment type="catalytic activity">
    <reaction evidence="9 10">
        <text>N(6)-carboxybiotinyl-L-lysyl-[protein] + acetyl-CoA = N(6)-biotinyl-L-lysyl-[protein] + malonyl-CoA</text>
        <dbReference type="Rhea" id="RHEA:54728"/>
        <dbReference type="Rhea" id="RHEA-COMP:10505"/>
        <dbReference type="Rhea" id="RHEA-COMP:10506"/>
        <dbReference type="ChEBI" id="CHEBI:57288"/>
        <dbReference type="ChEBI" id="CHEBI:57384"/>
        <dbReference type="ChEBI" id="CHEBI:83144"/>
        <dbReference type="ChEBI" id="CHEBI:83145"/>
        <dbReference type="EC" id="2.1.3.15"/>
    </reaction>
</comment>
<dbReference type="GO" id="GO:2001295">
    <property type="term" value="P:malonyl-CoA biosynthetic process"/>
    <property type="evidence" value="ECO:0007669"/>
    <property type="project" value="UniProtKB-UniRule"/>
</dbReference>
<evidence type="ECO:0000256" key="9">
    <source>
        <dbReference type="ARBA" id="ARBA00049152"/>
    </source>
</evidence>
<proteinExistence type="inferred from homology"/>
<dbReference type="Pfam" id="PF03255">
    <property type="entry name" value="ACCA"/>
    <property type="match status" value="1"/>
</dbReference>
<keyword evidence="4 10" id="KW-0547">Nucleotide-binding</keyword>
<dbReference type="NCBIfam" id="NF041504">
    <property type="entry name" value="AccA_sub"/>
    <property type="match status" value="1"/>
</dbReference>
<dbReference type="PANTHER" id="PTHR42853">
    <property type="entry name" value="ACETYL-COENZYME A CARBOXYLASE CARBOXYL TRANSFERASE SUBUNIT ALPHA"/>
    <property type="match status" value="1"/>
</dbReference>
<comment type="function">
    <text evidence="10">Component of the acetyl coenzyme A carboxylase (ACC) complex. First, biotin carboxylase catalyzes the carboxylation of biotin on its carrier protein (BCCP) and then the CO(2) group is transferred by the carboxyltransferase to acetyl-CoA to form malonyl-CoA.</text>
</comment>
<dbReference type="PROSITE" id="PS50989">
    <property type="entry name" value="COA_CT_CTER"/>
    <property type="match status" value="1"/>
</dbReference>
<dbReference type="GO" id="GO:0016743">
    <property type="term" value="F:carboxyl- or carbamoyltransferase activity"/>
    <property type="evidence" value="ECO:0007669"/>
    <property type="project" value="UniProtKB-UniRule"/>
</dbReference>
<keyword evidence="7 10" id="KW-0443">Lipid metabolism</keyword>
<keyword evidence="8 10" id="KW-0275">Fatty acid biosynthesis</keyword>
<dbReference type="PRINTS" id="PR01069">
    <property type="entry name" value="ACCCTRFRASEA"/>
</dbReference>
<dbReference type="PANTHER" id="PTHR42853:SF3">
    <property type="entry name" value="ACETYL-COENZYME A CARBOXYLASE CARBOXYL TRANSFERASE SUBUNIT ALPHA, CHLOROPLASTIC"/>
    <property type="match status" value="1"/>
</dbReference>
<dbReference type="EMBL" id="CP014263">
    <property type="protein sequence ID" value="AQG79440.1"/>
    <property type="molecule type" value="Genomic_DNA"/>
</dbReference>
<dbReference type="GO" id="GO:0006633">
    <property type="term" value="P:fatty acid biosynthetic process"/>
    <property type="evidence" value="ECO:0007669"/>
    <property type="project" value="UniProtKB-KW"/>
</dbReference>
<evidence type="ECO:0000256" key="2">
    <source>
        <dbReference type="ARBA" id="ARBA00022516"/>
    </source>
</evidence>
<evidence type="ECO:0000256" key="10">
    <source>
        <dbReference type="HAMAP-Rule" id="MF_00823"/>
    </source>
</evidence>
<dbReference type="GO" id="GO:0005524">
    <property type="term" value="F:ATP binding"/>
    <property type="evidence" value="ECO:0007669"/>
    <property type="project" value="UniProtKB-KW"/>
</dbReference>
<dbReference type="NCBIfam" id="NF004344">
    <property type="entry name" value="PRK05724.1"/>
    <property type="match status" value="1"/>
</dbReference>
<comment type="subcellular location">
    <subcellularLocation>
        <location evidence="10">Cytoplasm</location>
    </subcellularLocation>
</comment>
<dbReference type="KEGG" id="smon:AWR27_08980"/>
<dbReference type="SUPFAM" id="SSF52096">
    <property type="entry name" value="ClpP/crotonase"/>
    <property type="match status" value="1"/>
</dbReference>
<reference evidence="12 13" key="1">
    <citation type="submission" date="2016-01" db="EMBL/GenBank/DDBJ databases">
        <authorList>
            <person name="Oliw E.H."/>
        </authorList>
    </citation>
    <scope>NUCLEOTIDE SEQUENCE [LARGE SCALE GENOMIC DNA]</scope>
    <source>
        <strain evidence="12 13">DY10</strain>
    </source>
</reference>
<dbReference type="UniPathway" id="UPA00655">
    <property type="reaction ID" value="UER00711"/>
</dbReference>
<dbReference type="GO" id="GO:0009317">
    <property type="term" value="C:acetyl-CoA carboxylase complex"/>
    <property type="evidence" value="ECO:0007669"/>
    <property type="project" value="InterPro"/>
</dbReference>
<dbReference type="STRING" id="1178516.AWR27_08980"/>
<dbReference type="OrthoDB" id="9808023at2"/>
<evidence type="ECO:0000256" key="1">
    <source>
        <dbReference type="ARBA" id="ARBA00004956"/>
    </source>
</evidence>
<comment type="pathway">
    <text evidence="1 10">Lipid metabolism; malonyl-CoA biosynthesis; malonyl-CoA from acetyl-CoA: step 1/1.</text>
</comment>
<accession>A0A1P9WVT6</accession>
<dbReference type="AlphaFoldDB" id="A0A1P9WVT6"/>
<name>A0A1P9WVT6_9BACT</name>